<dbReference type="InterPro" id="IPR021851">
    <property type="entry name" value="DUF3455"/>
</dbReference>
<dbReference type="PANTHER" id="PTHR35567">
    <property type="entry name" value="MALATE DEHYDROGENASE (AFU_ORTHOLOGUE AFUA_2G13800)"/>
    <property type="match status" value="1"/>
</dbReference>
<evidence type="ECO:0000313" key="3">
    <source>
        <dbReference type="Proteomes" id="UP000243515"/>
    </source>
</evidence>
<evidence type="ECO:0008006" key="4">
    <source>
        <dbReference type="Google" id="ProtNLM"/>
    </source>
</evidence>
<dbReference type="Pfam" id="PF11937">
    <property type="entry name" value="DUF3455"/>
    <property type="match status" value="1"/>
</dbReference>
<keyword evidence="3" id="KW-1185">Reference proteome</keyword>
<accession>A0A232LQZ9</accession>
<dbReference type="OrthoDB" id="1859733at2759"/>
<comment type="caution">
    <text evidence="2">The sequence shown here is derived from an EMBL/GenBank/DDBJ whole genome shotgun (WGS) entry which is preliminary data.</text>
</comment>
<protein>
    <recommendedName>
        <fullName evidence="4">Malate dehydrogenase</fullName>
    </recommendedName>
</protein>
<dbReference type="InterPro" id="IPR021706">
    <property type="entry name" value="DUF2990"/>
</dbReference>
<gene>
    <name evidence="2" type="ORF">Egran_05641</name>
</gene>
<organism evidence="2 3">
    <name type="scientific">Elaphomyces granulatus</name>
    <dbReference type="NCBI Taxonomy" id="519963"/>
    <lineage>
        <taxon>Eukaryota</taxon>
        <taxon>Fungi</taxon>
        <taxon>Dikarya</taxon>
        <taxon>Ascomycota</taxon>
        <taxon>Pezizomycotina</taxon>
        <taxon>Eurotiomycetes</taxon>
        <taxon>Eurotiomycetidae</taxon>
        <taxon>Eurotiales</taxon>
        <taxon>Elaphomycetaceae</taxon>
        <taxon>Elaphomyces</taxon>
    </lineage>
</organism>
<evidence type="ECO:0000256" key="1">
    <source>
        <dbReference type="SAM" id="SignalP"/>
    </source>
</evidence>
<dbReference type="Proteomes" id="UP000243515">
    <property type="component" value="Unassembled WGS sequence"/>
</dbReference>
<keyword evidence="1" id="KW-0732">Signal</keyword>
<reference evidence="2 3" key="1">
    <citation type="journal article" date="2015" name="Environ. Microbiol.">
        <title>Metagenome sequence of Elaphomyces granulatus from sporocarp tissue reveals Ascomycota ectomycorrhizal fingerprints of genome expansion and a Proteobacteria-rich microbiome.</title>
        <authorList>
            <person name="Quandt C.A."/>
            <person name="Kohler A."/>
            <person name="Hesse C.N."/>
            <person name="Sharpton T.J."/>
            <person name="Martin F."/>
            <person name="Spatafora J.W."/>
        </authorList>
    </citation>
    <scope>NUCLEOTIDE SEQUENCE [LARGE SCALE GENOMIC DNA]</scope>
    <source>
        <strain evidence="2 3">OSC145934</strain>
    </source>
</reference>
<name>A0A232LQZ9_9EURO</name>
<evidence type="ECO:0000313" key="2">
    <source>
        <dbReference type="EMBL" id="OXV06590.1"/>
    </source>
</evidence>
<dbReference type="PANTHER" id="PTHR35567:SF1">
    <property type="entry name" value="CONSERVED FUNGAL PROTEIN (AFU_ORTHOLOGUE AFUA_1G14230)"/>
    <property type="match status" value="1"/>
</dbReference>
<proteinExistence type="predicted"/>
<feature type="chain" id="PRO_5013076494" description="Malate dehydrogenase" evidence="1">
    <location>
        <begin position="22"/>
        <end position="267"/>
    </location>
</feature>
<dbReference type="Pfam" id="PF11693">
    <property type="entry name" value="DUF2990"/>
    <property type="match status" value="1"/>
</dbReference>
<dbReference type="EMBL" id="NPHW01005609">
    <property type="protein sequence ID" value="OXV06590.1"/>
    <property type="molecule type" value="Genomic_DNA"/>
</dbReference>
<feature type="signal peptide" evidence="1">
    <location>
        <begin position="1"/>
        <end position="21"/>
    </location>
</feature>
<sequence>MRWNVLSAAALMATATIHARAAPASIAGRGDNGFDDLYGFSDALAEYYSLVSRHIYNTNRDSMPVCDLSKAELPSQASGLPAVPAGQNLVYVAIGRGTQNYTCSESSSSVGPSPIGALATLFDASCLAANFPDLLTTTIKVVLNYQGPNLPSTLPPANVAMLGHHYFSNNTTPVFAFDSAPPGRGGMAVTRKIKQMTAPAGSVPGQGNKGFGAVPWLYLQTIAGTTNNYMSVYRVNTMGGSPPTNCKGISGVFTIQYAAAYFIFSEG</sequence>
<dbReference type="AlphaFoldDB" id="A0A232LQZ9"/>